<dbReference type="GO" id="GO:0006811">
    <property type="term" value="P:monoatomic ion transport"/>
    <property type="evidence" value="ECO:0007669"/>
    <property type="project" value="UniProtKB-KW"/>
</dbReference>
<evidence type="ECO:0000259" key="14">
    <source>
        <dbReference type="Pfam" id="PF00593"/>
    </source>
</evidence>
<evidence type="ECO:0000313" key="17">
    <source>
        <dbReference type="Proteomes" id="UP000184248"/>
    </source>
</evidence>
<dbReference type="InterPro" id="IPR039426">
    <property type="entry name" value="TonB-dep_rcpt-like"/>
</dbReference>
<keyword evidence="7 11" id="KW-0798">TonB box</keyword>
<keyword evidence="17" id="KW-1185">Reference proteome</keyword>
<evidence type="ECO:0000256" key="11">
    <source>
        <dbReference type="RuleBase" id="RU003357"/>
    </source>
</evidence>
<comment type="similarity">
    <text evidence="10 11">Belongs to the TonB-dependent receptor family.</text>
</comment>
<evidence type="ECO:0000256" key="1">
    <source>
        <dbReference type="ARBA" id="ARBA00004571"/>
    </source>
</evidence>
<feature type="domain" description="TonB-dependent receptor-like beta-barrel" evidence="14">
    <location>
        <begin position="188"/>
        <end position="577"/>
    </location>
</feature>
<evidence type="ECO:0000256" key="6">
    <source>
        <dbReference type="ARBA" id="ARBA00023065"/>
    </source>
</evidence>
<keyword evidence="3 10" id="KW-1134">Transmembrane beta strand</keyword>
<evidence type="ECO:0000256" key="9">
    <source>
        <dbReference type="ARBA" id="ARBA00023237"/>
    </source>
</evidence>
<feature type="signal peptide" evidence="13">
    <location>
        <begin position="1"/>
        <end position="24"/>
    </location>
</feature>
<dbReference type="PROSITE" id="PS52016">
    <property type="entry name" value="TONB_DEPENDENT_REC_3"/>
    <property type="match status" value="1"/>
</dbReference>
<reference evidence="17" key="1">
    <citation type="submission" date="2016-11" db="EMBL/GenBank/DDBJ databases">
        <authorList>
            <person name="Varghese N."/>
            <person name="Submissions S."/>
        </authorList>
    </citation>
    <scope>NUCLEOTIDE SEQUENCE [LARGE SCALE GENOMIC DNA]</scope>
    <source>
        <strain evidence="17">ALO Sharm</strain>
    </source>
</reference>
<dbReference type="GO" id="GO:0015889">
    <property type="term" value="P:cobalamin transport"/>
    <property type="evidence" value="ECO:0007669"/>
    <property type="project" value="TreeGrafter"/>
</dbReference>
<organism evidence="16 17">
    <name type="scientific">Halomonas caseinilytica</name>
    <dbReference type="NCBI Taxonomy" id="438744"/>
    <lineage>
        <taxon>Bacteria</taxon>
        <taxon>Pseudomonadati</taxon>
        <taxon>Pseudomonadota</taxon>
        <taxon>Gammaproteobacteria</taxon>
        <taxon>Oceanospirillales</taxon>
        <taxon>Halomonadaceae</taxon>
        <taxon>Halomonas</taxon>
    </lineage>
</organism>
<keyword evidence="6" id="KW-0406">Ion transport</keyword>
<keyword evidence="2 10" id="KW-0813">Transport</keyword>
<dbReference type="InterPro" id="IPR012910">
    <property type="entry name" value="Plug_dom"/>
</dbReference>
<keyword evidence="4 10" id="KW-0812">Transmembrane</keyword>
<evidence type="ECO:0000256" key="5">
    <source>
        <dbReference type="ARBA" id="ARBA00022729"/>
    </source>
</evidence>
<dbReference type="Proteomes" id="UP000184248">
    <property type="component" value="Unassembled WGS sequence"/>
</dbReference>
<evidence type="ECO:0000256" key="2">
    <source>
        <dbReference type="ARBA" id="ARBA00022448"/>
    </source>
</evidence>
<gene>
    <name evidence="16" type="ORF">SAMN05192556_10885</name>
</gene>
<evidence type="ECO:0000259" key="15">
    <source>
        <dbReference type="Pfam" id="PF07715"/>
    </source>
</evidence>
<evidence type="ECO:0000256" key="10">
    <source>
        <dbReference type="PROSITE-ProRule" id="PRU01360"/>
    </source>
</evidence>
<dbReference type="InterPro" id="IPR000531">
    <property type="entry name" value="Beta-barrel_TonB"/>
</dbReference>
<accession>A0A1M6Y7X0</accession>
<dbReference type="GO" id="GO:0009279">
    <property type="term" value="C:cell outer membrane"/>
    <property type="evidence" value="ECO:0007669"/>
    <property type="project" value="UniProtKB-SubCell"/>
</dbReference>
<feature type="region of interest" description="Disordered" evidence="12">
    <location>
        <begin position="166"/>
        <end position="185"/>
    </location>
</feature>
<comment type="subcellular location">
    <subcellularLocation>
        <location evidence="1 10">Cell outer membrane</location>
        <topology evidence="1 10">Multi-pass membrane protein</topology>
    </subcellularLocation>
</comment>
<dbReference type="AlphaFoldDB" id="A0A1M6Y7X0"/>
<evidence type="ECO:0000256" key="8">
    <source>
        <dbReference type="ARBA" id="ARBA00023136"/>
    </source>
</evidence>
<dbReference type="InterPro" id="IPR037066">
    <property type="entry name" value="Plug_dom_sf"/>
</dbReference>
<protein>
    <submittedName>
        <fullName evidence="16">Vitamin B12 transporter</fullName>
    </submittedName>
</protein>
<feature type="chain" id="PRO_5009922773" evidence="13">
    <location>
        <begin position="25"/>
        <end position="609"/>
    </location>
</feature>
<dbReference type="Gene3D" id="2.40.170.20">
    <property type="entry name" value="TonB-dependent receptor, beta-barrel domain"/>
    <property type="match status" value="1"/>
</dbReference>
<dbReference type="SUPFAM" id="SSF56935">
    <property type="entry name" value="Porins"/>
    <property type="match status" value="1"/>
</dbReference>
<evidence type="ECO:0000313" key="16">
    <source>
        <dbReference type="EMBL" id="SHL14356.1"/>
    </source>
</evidence>
<keyword evidence="5 13" id="KW-0732">Signal</keyword>
<keyword evidence="8 10" id="KW-0472">Membrane</keyword>
<dbReference type="OrthoDB" id="9764669at2"/>
<dbReference type="InterPro" id="IPR036942">
    <property type="entry name" value="Beta-barrel_TonB_sf"/>
</dbReference>
<feature type="domain" description="TonB-dependent receptor plug" evidence="15">
    <location>
        <begin position="55"/>
        <end position="159"/>
    </location>
</feature>
<evidence type="ECO:0000256" key="7">
    <source>
        <dbReference type="ARBA" id="ARBA00023077"/>
    </source>
</evidence>
<dbReference type="Gene3D" id="2.170.130.10">
    <property type="entry name" value="TonB-dependent receptor, plug domain"/>
    <property type="match status" value="1"/>
</dbReference>
<evidence type="ECO:0000256" key="4">
    <source>
        <dbReference type="ARBA" id="ARBA00022692"/>
    </source>
</evidence>
<evidence type="ECO:0000256" key="13">
    <source>
        <dbReference type="SAM" id="SignalP"/>
    </source>
</evidence>
<evidence type="ECO:0000256" key="12">
    <source>
        <dbReference type="SAM" id="MobiDB-lite"/>
    </source>
</evidence>
<dbReference type="RefSeq" id="WP_064700723.1">
    <property type="nucleotide sequence ID" value="NZ_BDEO01000014.1"/>
</dbReference>
<dbReference type="PANTHER" id="PTHR30069:SF53">
    <property type="entry name" value="COLICIN I RECEPTOR-RELATED"/>
    <property type="match status" value="1"/>
</dbReference>
<sequence length="609" mass="66106">MTTSLSFRWGLASLCLGASPLLHAAPSAADTETDVEQRLDPLVVSATLAPRTASQSLSSVSVIDEASLRRQDPTDITDVLRAQPGVDVSSNGAFGKTTSVYLRGTGSESTPLLIDGIRLRSATLGSPAWQFLDPRMFERVEVVRGPRGSLYGADAVGGVVQLFTPQGELGDPEPSVTLGGGSHDSRRVTASVTGGDDGTRYAVSASHFGTEGAEVVEGEGDKGYDNTTGFARLSHTFHSGAEVGLLALRARGNTEFVGGDTDYVQQVAGVYGELPVTEAWRSRLTLSESRDESDNHDDFGDSVIDTRTRTARWENTVAVGPHEWIAGAEASRDEVSGTTDYDEDSRDNVAVFTQALLDFSPISVQAGLRYDDNDAFDEEVTGNLALGYALDDHHTLRASYGTAFRAPTFNELYYPGYGNADLDPERSASVELGMRGQFERGFWDLALYQTDVEDMIANVVFDGVSTPYNVDEARIRGVELSTGAEVLDWSLRAALTYTDPEDQETGNRLAHRATRSLRFDADRELGDWTFGGSIIAQNHRYGDADNDQRLSGYGIVNLRAGWRFAPHWSARLTLENVFDREYATARDYQGRDYIDAGRAAFLSVSFGAQ</sequence>
<keyword evidence="9 10" id="KW-0998">Cell outer membrane</keyword>
<dbReference type="Pfam" id="PF07715">
    <property type="entry name" value="Plug"/>
    <property type="match status" value="1"/>
</dbReference>
<name>A0A1M6Y7X0_9GAMM</name>
<dbReference type="Pfam" id="PF00593">
    <property type="entry name" value="TonB_dep_Rec_b-barrel"/>
    <property type="match status" value="1"/>
</dbReference>
<dbReference type="PANTHER" id="PTHR30069">
    <property type="entry name" value="TONB-DEPENDENT OUTER MEMBRANE RECEPTOR"/>
    <property type="match status" value="1"/>
</dbReference>
<dbReference type="EMBL" id="FRAL01000008">
    <property type="protein sequence ID" value="SHL14356.1"/>
    <property type="molecule type" value="Genomic_DNA"/>
</dbReference>
<evidence type="ECO:0000256" key="3">
    <source>
        <dbReference type="ARBA" id="ARBA00022452"/>
    </source>
</evidence>
<proteinExistence type="inferred from homology"/>
<dbReference type="CDD" id="cd01347">
    <property type="entry name" value="ligand_gated_channel"/>
    <property type="match status" value="1"/>
</dbReference>